<reference evidence="2 3" key="1">
    <citation type="journal article" date="2009" name="Stand. Genomic Sci.">
        <title>Complete genome sequence of Catenulispora acidiphila type strain (ID 139908).</title>
        <authorList>
            <person name="Copeland A."/>
            <person name="Lapidus A."/>
            <person name="Glavina Del Rio T."/>
            <person name="Nolan M."/>
            <person name="Lucas S."/>
            <person name="Chen F."/>
            <person name="Tice H."/>
            <person name="Cheng J.F."/>
            <person name="Bruce D."/>
            <person name="Goodwin L."/>
            <person name="Pitluck S."/>
            <person name="Mikhailova N."/>
            <person name="Pati A."/>
            <person name="Ivanova N."/>
            <person name="Mavromatis K."/>
            <person name="Chen A."/>
            <person name="Palaniappan K."/>
            <person name="Chain P."/>
            <person name="Land M."/>
            <person name="Hauser L."/>
            <person name="Chang Y.J."/>
            <person name="Jeffries C.D."/>
            <person name="Chertkov O."/>
            <person name="Brettin T."/>
            <person name="Detter J.C."/>
            <person name="Han C."/>
            <person name="Ali Z."/>
            <person name="Tindall B.J."/>
            <person name="Goker M."/>
            <person name="Bristow J."/>
            <person name="Eisen J.A."/>
            <person name="Markowitz V."/>
            <person name="Hugenholtz P."/>
            <person name="Kyrpides N.C."/>
            <person name="Klenk H.P."/>
        </authorList>
    </citation>
    <scope>NUCLEOTIDE SEQUENCE [LARGE SCALE GENOMIC DNA]</scope>
    <source>
        <strain evidence="3">DSM 44928 / JCM 14897 / NBRC 102108 / NRRL B-24433 / ID139908</strain>
    </source>
</reference>
<evidence type="ECO:0000256" key="1">
    <source>
        <dbReference type="SAM" id="Phobius"/>
    </source>
</evidence>
<dbReference type="STRING" id="479433.Caci_7161"/>
<dbReference type="Proteomes" id="UP000000851">
    <property type="component" value="Chromosome"/>
</dbReference>
<evidence type="ECO:0000313" key="3">
    <source>
        <dbReference type="Proteomes" id="UP000000851"/>
    </source>
</evidence>
<protein>
    <submittedName>
        <fullName evidence="2">Uncharacterized protein</fullName>
    </submittedName>
</protein>
<sequence precursor="true">MAPRSKVTALWVTVASLGTLCAIGLVAFGAVAGLAGILDQTAADRVYHVQFGHPGAGCDSKNTIGFDIDDGQALLCSASPNTIGQTHGYGFSAAQNAEITDLATQLGTDGLSPADQQQVQQRVDQIVADLPHTRRPGHGALFWGARQAWISCGLVLGSLLSLVLLWWALLRSAARGNHLR</sequence>
<organism evidence="2 3">
    <name type="scientific">Catenulispora acidiphila (strain DSM 44928 / JCM 14897 / NBRC 102108 / NRRL B-24433 / ID139908)</name>
    <dbReference type="NCBI Taxonomy" id="479433"/>
    <lineage>
        <taxon>Bacteria</taxon>
        <taxon>Bacillati</taxon>
        <taxon>Actinomycetota</taxon>
        <taxon>Actinomycetes</taxon>
        <taxon>Catenulisporales</taxon>
        <taxon>Catenulisporaceae</taxon>
        <taxon>Catenulispora</taxon>
    </lineage>
</organism>
<accession>C7Q6X7</accession>
<keyword evidence="1" id="KW-0472">Membrane</keyword>
<dbReference type="KEGG" id="cai:Caci_7161"/>
<gene>
    <name evidence="2" type="ordered locus">Caci_7161</name>
</gene>
<dbReference type="eggNOG" id="ENOG502ZQ5M">
    <property type="taxonomic scope" value="Bacteria"/>
</dbReference>
<dbReference type="InParanoid" id="C7Q6X7"/>
<proteinExistence type="predicted"/>
<keyword evidence="3" id="KW-1185">Reference proteome</keyword>
<feature type="transmembrane region" description="Helical" evidence="1">
    <location>
        <begin position="12"/>
        <end position="38"/>
    </location>
</feature>
<dbReference type="HOGENOM" id="CLU_1517131_0_0_11"/>
<name>C7Q6X7_CATAD</name>
<keyword evidence="1" id="KW-1133">Transmembrane helix</keyword>
<feature type="transmembrane region" description="Helical" evidence="1">
    <location>
        <begin position="148"/>
        <end position="170"/>
    </location>
</feature>
<dbReference type="AlphaFoldDB" id="C7Q6X7"/>
<dbReference type="RefSeq" id="WP_015795718.1">
    <property type="nucleotide sequence ID" value="NC_013131.1"/>
</dbReference>
<evidence type="ECO:0000313" key="2">
    <source>
        <dbReference type="EMBL" id="ACU75990.1"/>
    </source>
</evidence>
<dbReference type="EMBL" id="CP001700">
    <property type="protein sequence ID" value="ACU75990.1"/>
    <property type="molecule type" value="Genomic_DNA"/>
</dbReference>
<keyword evidence="1" id="KW-0812">Transmembrane</keyword>